<protein>
    <recommendedName>
        <fullName evidence="1">Capsular polysaccharide assembling protein CapF C-terminal domain-containing protein</fullName>
    </recommendedName>
</protein>
<dbReference type="InterPro" id="IPR011051">
    <property type="entry name" value="RmlC_Cupin_sf"/>
</dbReference>
<sequence length="128" mass="14742">MKLNIKKLDVKRDDRGWLAEIIRPEDVGYEKFGQILISTALPGKTKGCHYHKRKREWYCLIQGTGLLTVTDRKTGEKIELTLSDKDLMLVEIPTGFLHSLENTGDNELILMAYLDESFDPNDPDVYQE</sequence>
<organism evidence="2 3">
    <name type="scientific">Candidatus Roizmanbacteria bacterium RIFCSPLOWO2_01_FULL_45_11</name>
    <dbReference type="NCBI Taxonomy" id="1802070"/>
    <lineage>
        <taxon>Bacteria</taxon>
        <taxon>Candidatus Roizmaniibacteriota</taxon>
    </lineage>
</organism>
<accession>A0A1F7JCR8</accession>
<dbReference type="Proteomes" id="UP000178486">
    <property type="component" value="Unassembled WGS sequence"/>
</dbReference>
<dbReference type="InterPro" id="IPR014710">
    <property type="entry name" value="RmlC-like_jellyroll"/>
</dbReference>
<evidence type="ECO:0000313" key="3">
    <source>
        <dbReference type="Proteomes" id="UP000178486"/>
    </source>
</evidence>
<feature type="domain" description="Capsular polysaccharide assembling protein CapF C-terminal" evidence="1">
    <location>
        <begin position="12"/>
        <end position="126"/>
    </location>
</feature>
<gene>
    <name evidence="2" type="ORF">A3B56_02720</name>
</gene>
<dbReference type="EMBL" id="MGAU01000063">
    <property type="protein sequence ID" value="OGK53387.1"/>
    <property type="molecule type" value="Genomic_DNA"/>
</dbReference>
<evidence type="ECO:0000313" key="2">
    <source>
        <dbReference type="EMBL" id="OGK53387.1"/>
    </source>
</evidence>
<dbReference type="Pfam" id="PF14667">
    <property type="entry name" value="Polysacc_synt_C"/>
    <property type="match status" value="1"/>
</dbReference>
<name>A0A1F7JCR8_9BACT</name>
<dbReference type="SUPFAM" id="SSF51182">
    <property type="entry name" value="RmlC-like cupins"/>
    <property type="match status" value="1"/>
</dbReference>
<reference evidence="2 3" key="1">
    <citation type="journal article" date="2016" name="Nat. Commun.">
        <title>Thousands of microbial genomes shed light on interconnected biogeochemical processes in an aquifer system.</title>
        <authorList>
            <person name="Anantharaman K."/>
            <person name="Brown C.T."/>
            <person name="Hug L.A."/>
            <person name="Sharon I."/>
            <person name="Castelle C.J."/>
            <person name="Probst A.J."/>
            <person name="Thomas B.C."/>
            <person name="Singh A."/>
            <person name="Wilkins M.J."/>
            <person name="Karaoz U."/>
            <person name="Brodie E.L."/>
            <person name="Williams K.H."/>
            <person name="Hubbard S.S."/>
            <person name="Banfield J.F."/>
        </authorList>
    </citation>
    <scope>NUCLEOTIDE SEQUENCE [LARGE SCALE GENOMIC DNA]</scope>
</reference>
<dbReference type="Gene3D" id="2.60.120.10">
    <property type="entry name" value="Jelly Rolls"/>
    <property type="match status" value="1"/>
</dbReference>
<dbReference type="AlphaFoldDB" id="A0A1F7JCR8"/>
<evidence type="ECO:0000259" key="1">
    <source>
        <dbReference type="Pfam" id="PF14667"/>
    </source>
</evidence>
<proteinExistence type="predicted"/>
<comment type="caution">
    <text evidence="2">The sequence shown here is derived from an EMBL/GenBank/DDBJ whole genome shotgun (WGS) entry which is preliminary data.</text>
</comment>
<dbReference type="InterPro" id="IPR029303">
    <property type="entry name" value="CapF_C"/>
</dbReference>